<evidence type="ECO:0008006" key="4">
    <source>
        <dbReference type="Google" id="ProtNLM"/>
    </source>
</evidence>
<reference evidence="2" key="1">
    <citation type="submission" date="2021-01" db="EMBL/GenBank/DDBJ databases">
        <title>Whole genome shotgun sequence of Actinoplanes ferrugineus NBRC 15555.</title>
        <authorList>
            <person name="Komaki H."/>
            <person name="Tamura T."/>
        </authorList>
    </citation>
    <scope>NUCLEOTIDE SEQUENCE</scope>
    <source>
        <strain evidence="2">NBRC 15555</strain>
    </source>
</reference>
<evidence type="ECO:0000313" key="3">
    <source>
        <dbReference type="Proteomes" id="UP000598174"/>
    </source>
</evidence>
<evidence type="ECO:0000256" key="1">
    <source>
        <dbReference type="SAM" id="Phobius"/>
    </source>
</evidence>
<dbReference type="RefSeq" id="WP_203822612.1">
    <property type="nucleotide sequence ID" value="NZ_BAAABP010000005.1"/>
</dbReference>
<feature type="transmembrane region" description="Helical" evidence="1">
    <location>
        <begin position="21"/>
        <end position="42"/>
    </location>
</feature>
<keyword evidence="1" id="KW-1133">Transmembrane helix</keyword>
<dbReference type="AlphaFoldDB" id="A0A919J825"/>
<protein>
    <recommendedName>
        <fullName evidence="4">DUF2637 domain-containing protein</fullName>
    </recommendedName>
</protein>
<keyword evidence="1" id="KW-0472">Membrane</keyword>
<dbReference type="EMBL" id="BOMM01000081">
    <property type="protein sequence ID" value="GIE16270.1"/>
    <property type="molecule type" value="Genomic_DNA"/>
</dbReference>
<keyword evidence="3" id="KW-1185">Reference proteome</keyword>
<name>A0A919J825_9ACTN</name>
<dbReference type="Proteomes" id="UP000598174">
    <property type="component" value="Unassembled WGS sequence"/>
</dbReference>
<keyword evidence="1" id="KW-0812">Transmembrane</keyword>
<gene>
    <name evidence="2" type="ORF">Afe05nite_81100</name>
</gene>
<evidence type="ECO:0000313" key="2">
    <source>
        <dbReference type="EMBL" id="GIE16270.1"/>
    </source>
</evidence>
<accession>A0A919J825</accession>
<organism evidence="2 3">
    <name type="scientific">Paractinoplanes ferrugineus</name>
    <dbReference type="NCBI Taxonomy" id="113564"/>
    <lineage>
        <taxon>Bacteria</taxon>
        <taxon>Bacillati</taxon>
        <taxon>Actinomycetota</taxon>
        <taxon>Actinomycetes</taxon>
        <taxon>Micromonosporales</taxon>
        <taxon>Micromonosporaceae</taxon>
        <taxon>Paractinoplanes</taxon>
    </lineage>
</organism>
<feature type="transmembrane region" description="Helical" evidence="1">
    <location>
        <begin position="54"/>
        <end position="78"/>
    </location>
</feature>
<sequence>MNSRQYLETEIARGTTSLKRVTWFVWSAAVLVMIYGIFVSFGPLKNHGVPEGVAWMPSLAADAAMCVAIIAGPVLAAFDLTAGWISALRVGAAFTTWALQTAGPWLADGGVDWAGVGLHSLPPLLLFLTAEGASSYMRKLGGALTKKRLELAGAEQDDADARAHRAEADAKLRSTAAELTAARAEVESLVGRLAAVTEKADADKAEATRTAEHREAEIGELRIALTAEREGRTADAREAENRRTGDLAELEQRLTADHENAVRAIKDKHREALTAARAEKGAVSLTAYRNRATGNPRPATSGKAELTDEDAVQMMLTAHDDPAHPWSKNGVRTLTGVGLGRAEKLIGLWHTAATEKANRKAVGE</sequence>
<comment type="caution">
    <text evidence="2">The sequence shown here is derived from an EMBL/GenBank/DDBJ whole genome shotgun (WGS) entry which is preliminary data.</text>
</comment>
<proteinExistence type="predicted"/>